<protein>
    <submittedName>
        <fullName evidence="9">Major facilitator superfamily MFS_1</fullName>
    </submittedName>
</protein>
<feature type="transmembrane region" description="Helical" evidence="7">
    <location>
        <begin position="155"/>
        <end position="177"/>
    </location>
</feature>
<keyword evidence="2" id="KW-0813">Transport</keyword>
<feature type="transmembrane region" description="Helical" evidence="7">
    <location>
        <begin position="97"/>
        <end position="114"/>
    </location>
</feature>
<dbReference type="InterPro" id="IPR011701">
    <property type="entry name" value="MFS"/>
</dbReference>
<evidence type="ECO:0000256" key="1">
    <source>
        <dbReference type="ARBA" id="ARBA00004651"/>
    </source>
</evidence>
<gene>
    <name evidence="9" type="ORF">PaelaDRAFT_4717</name>
</gene>
<reference evidence="9 10" key="1">
    <citation type="submission" date="2011-09" db="EMBL/GenBank/DDBJ databases">
        <title>The draft genome of Paenibacillus lactis 154.</title>
        <authorList>
            <consortium name="US DOE Joint Genome Institute (JGI-PGF)"/>
            <person name="Lucas S."/>
            <person name="Han J."/>
            <person name="Lapidus A."/>
            <person name="Cheng J.-F."/>
            <person name="Goodwin L."/>
            <person name="Pitluck S."/>
            <person name="Peters L."/>
            <person name="Land M.L."/>
            <person name="Hauser L."/>
            <person name="Siebers A."/>
            <person name="Thelen M."/>
            <person name="Hugenholtz P."/>
            <person name="Allgaier M."/>
            <person name="Woyke T.J."/>
        </authorList>
    </citation>
    <scope>NUCLEOTIDE SEQUENCE [LARGE SCALE GENOMIC DNA]</scope>
    <source>
        <strain evidence="9 10">154</strain>
    </source>
</reference>
<evidence type="ECO:0000256" key="2">
    <source>
        <dbReference type="ARBA" id="ARBA00022448"/>
    </source>
</evidence>
<evidence type="ECO:0000256" key="3">
    <source>
        <dbReference type="ARBA" id="ARBA00022475"/>
    </source>
</evidence>
<feature type="transmembrane region" description="Helical" evidence="7">
    <location>
        <begin position="228"/>
        <end position="249"/>
    </location>
</feature>
<evidence type="ECO:0000256" key="7">
    <source>
        <dbReference type="SAM" id="Phobius"/>
    </source>
</evidence>
<keyword evidence="5 7" id="KW-1133">Transmembrane helix</keyword>
<dbReference type="Gene3D" id="1.20.1250.20">
    <property type="entry name" value="MFS general substrate transporter like domains"/>
    <property type="match status" value="1"/>
</dbReference>
<feature type="transmembrane region" description="Helical" evidence="7">
    <location>
        <begin position="183"/>
        <end position="207"/>
    </location>
</feature>
<dbReference type="AlphaFoldDB" id="G4HL56"/>
<dbReference type="Proteomes" id="UP000003891">
    <property type="component" value="Unassembled WGS sequence"/>
</dbReference>
<name>G4HL56_9BACL</name>
<proteinExistence type="predicted"/>
<feature type="transmembrane region" description="Helical" evidence="7">
    <location>
        <begin position="357"/>
        <end position="377"/>
    </location>
</feature>
<evidence type="ECO:0000256" key="5">
    <source>
        <dbReference type="ARBA" id="ARBA00022989"/>
    </source>
</evidence>
<dbReference type="GO" id="GO:0022857">
    <property type="term" value="F:transmembrane transporter activity"/>
    <property type="evidence" value="ECO:0007669"/>
    <property type="project" value="InterPro"/>
</dbReference>
<evidence type="ECO:0000313" key="9">
    <source>
        <dbReference type="EMBL" id="EHB57510.1"/>
    </source>
</evidence>
<dbReference type="SUPFAM" id="SSF103473">
    <property type="entry name" value="MFS general substrate transporter"/>
    <property type="match status" value="1"/>
</dbReference>
<dbReference type="PANTHER" id="PTHR43124">
    <property type="entry name" value="PURINE EFFLUX PUMP PBUE"/>
    <property type="match status" value="1"/>
</dbReference>
<evidence type="ECO:0000313" key="10">
    <source>
        <dbReference type="Proteomes" id="UP000003891"/>
    </source>
</evidence>
<dbReference type="CDD" id="cd17324">
    <property type="entry name" value="MFS_NepI_like"/>
    <property type="match status" value="1"/>
</dbReference>
<dbReference type="PANTHER" id="PTHR43124:SF10">
    <property type="entry name" value="PURINE EFFLUX PUMP PBUE"/>
    <property type="match status" value="1"/>
</dbReference>
<keyword evidence="4 7" id="KW-0812">Transmembrane</keyword>
<feature type="transmembrane region" description="Helical" evidence="7">
    <location>
        <begin position="32"/>
        <end position="56"/>
    </location>
</feature>
<sequence>MKANLSFFEFILMIIQEKIEHEVILLRNSLGIYWLAFGVFIMATAEIVVSGILAMISEDLKVSVGMAGQLVTVYALVIAIGSPVLMAITARIERKRLLILSFLTFIIGNGIGYFSPDFSILVIARIVQAASASVFTVVALTMGSNLAAPGRQGTAIGTILMGAGTALAVGVPLGTLIGGHWGWRFVFVFIIMLGLLSVIGIACTVPISKHQESLSLKQQLGVLRNRRIVSGLLITLFWVTGYQMMFTYITPFLQETANLDATRISAALFVSGIFAIAGSRIGGFGSDRWGIFRMLMVSLLLHAAALIVFPWAATTFIGAIMILAIWIGFATMTTPVQQYYLISLSPESSGLALGMNNSIFQLGMAVGAATGGWIVQQTSVMDLGFYGAMSIMLGVGSVLYSFAIKKQPKTTRG</sequence>
<dbReference type="RefSeq" id="WP_007131877.1">
    <property type="nucleotide sequence ID" value="NZ_AGIP01000013.1"/>
</dbReference>
<feature type="transmembrane region" description="Helical" evidence="7">
    <location>
        <begin position="383"/>
        <end position="403"/>
    </location>
</feature>
<dbReference type="eggNOG" id="COG2814">
    <property type="taxonomic scope" value="Bacteria"/>
</dbReference>
<feature type="transmembrane region" description="Helical" evidence="7">
    <location>
        <begin position="62"/>
        <end position="85"/>
    </location>
</feature>
<organism evidence="9 10">
    <name type="scientific">Paenibacillus lactis 154</name>
    <dbReference type="NCBI Taxonomy" id="743719"/>
    <lineage>
        <taxon>Bacteria</taxon>
        <taxon>Bacillati</taxon>
        <taxon>Bacillota</taxon>
        <taxon>Bacilli</taxon>
        <taxon>Bacillales</taxon>
        <taxon>Paenibacillaceae</taxon>
        <taxon>Paenibacillus</taxon>
    </lineage>
</organism>
<dbReference type="GO" id="GO:0005886">
    <property type="term" value="C:plasma membrane"/>
    <property type="evidence" value="ECO:0007669"/>
    <property type="project" value="UniProtKB-SubCell"/>
</dbReference>
<accession>G4HL56</accession>
<evidence type="ECO:0000256" key="6">
    <source>
        <dbReference type="ARBA" id="ARBA00023136"/>
    </source>
</evidence>
<evidence type="ECO:0000259" key="8">
    <source>
        <dbReference type="PROSITE" id="PS50850"/>
    </source>
</evidence>
<feature type="transmembrane region" description="Helical" evidence="7">
    <location>
        <begin position="290"/>
        <end position="309"/>
    </location>
</feature>
<feature type="transmembrane region" description="Helical" evidence="7">
    <location>
        <begin position="315"/>
        <end position="336"/>
    </location>
</feature>
<dbReference type="STRING" id="743719.PaelaDRAFT_4717"/>
<dbReference type="InterPro" id="IPR036259">
    <property type="entry name" value="MFS_trans_sf"/>
</dbReference>
<feature type="transmembrane region" description="Helical" evidence="7">
    <location>
        <begin position="261"/>
        <end position="278"/>
    </location>
</feature>
<dbReference type="PROSITE" id="PS50850">
    <property type="entry name" value="MFS"/>
    <property type="match status" value="1"/>
</dbReference>
<dbReference type="InterPro" id="IPR020846">
    <property type="entry name" value="MFS_dom"/>
</dbReference>
<evidence type="ECO:0000256" key="4">
    <source>
        <dbReference type="ARBA" id="ARBA00022692"/>
    </source>
</evidence>
<comment type="subcellular location">
    <subcellularLocation>
        <location evidence="1">Cell membrane</location>
        <topology evidence="1">Multi-pass membrane protein</topology>
    </subcellularLocation>
</comment>
<dbReference type="EMBL" id="AGIP01000013">
    <property type="protein sequence ID" value="EHB57510.1"/>
    <property type="molecule type" value="Genomic_DNA"/>
</dbReference>
<keyword evidence="6 7" id="KW-0472">Membrane</keyword>
<dbReference type="PATRIC" id="fig|743719.3.peg.4791"/>
<dbReference type="InterPro" id="IPR050189">
    <property type="entry name" value="MFS_Efflux_Transporters"/>
</dbReference>
<feature type="transmembrane region" description="Helical" evidence="7">
    <location>
        <begin position="120"/>
        <end position="143"/>
    </location>
</feature>
<feature type="domain" description="Major facilitator superfamily (MFS) profile" evidence="8">
    <location>
        <begin position="31"/>
        <end position="408"/>
    </location>
</feature>
<dbReference type="Pfam" id="PF07690">
    <property type="entry name" value="MFS_1"/>
    <property type="match status" value="1"/>
</dbReference>
<keyword evidence="3" id="KW-1003">Cell membrane</keyword>